<keyword evidence="2" id="KW-1185">Reference proteome</keyword>
<dbReference type="AlphaFoldDB" id="A0A378KCR1"/>
<proteinExistence type="predicted"/>
<dbReference type="Proteomes" id="UP000254794">
    <property type="component" value="Unassembled WGS sequence"/>
</dbReference>
<gene>
    <name evidence="1" type="ORF">NCTC13316_03170</name>
</gene>
<organism evidence="1 2">
    <name type="scientific">Legionella busanensis</name>
    <dbReference type="NCBI Taxonomy" id="190655"/>
    <lineage>
        <taxon>Bacteria</taxon>
        <taxon>Pseudomonadati</taxon>
        <taxon>Pseudomonadota</taxon>
        <taxon>Gammaproteobacteria</taxon>
        <taxon>Legionellales</taxon>
        <taxon>Legionellaceae</taxon>
        <taxon>Legionella</taxon>
    </lineage>
</organism>
<accession>A0A378KCR1</accession>
<name>A0A378KCR1_9GAMM</name>
<reference evidence="1 2" key="1">
    <citation type="submission" date="2018-06" db="EMBL/GenBank/DDBJ databases">
        <authorList>
            <consortium name="Pathogen Informatics"/>
            <person name="Doyle S."/>
        </authorList>
    </citation>
    <scope>NUCLEOTIDE SEQUENCE [LARGE SCALE GENOMIC DNA]</scope>
    <source>
        <strain evidence="1 2">NCTC13316</strain>
    </source>
</reference>
<evidence type="ECO:0000313" key="2">
    <source>
        <dbReference type="Proteomes" id="UP000254794"/>
    </source>
</evidence>
<protein>
    <submittedName>
        <fullName evidence="1">RND efflux membrane fusion protein</fullName>
    </submittedName>
</protein>
<evidence type="ECO:0000313" key="1">
    <source>
        <dbReference type="EMBL" id="STX81301.1"/>
    </source>
</evidence>
<dbReference type="EMBL" id="UGOD01000002">
    <property type="protein sequence ID" value="STX81301.1"/>
    <property type="molecule type" value="Genomic_DNA"/>
</dbReference>
<sequence>MVVNAGQVLVEILPETNSRAVELWIDGNDIPFVWLQQKARLQFEGWPAIQFRGWPEIAVGTFGGRVSFY</sequence>